<comment type="caution">
    <text evidence="1">The sequence shown here is derived from an EMBL/GenBank/DDBJ whole genome shotgun (WGS) entry which is preliminary data.</text>
</comment>
<name>A0A1V2A7H5_9BACI</name>
<evidence type="ECO:0000313" key="2">
    <source>
        <dbReference type="Proteomes" id="UP000188613"/>
    </source>
</evidence>
<sequence>MICEQGLFVVCAYNEKLMSNSIVNTELTLSIYAGIKCPYFKRLIGWCSRKISLLTARYRANFQETRNHLSPLFNCRNGKAKRLLFTFVWIFPFASNEVAHIFGVEYSFAEEQLALYEIK</sequence>
<keyword evidence="2" id="KW-1185">Reference proteome</keyword>
<accession>A0A1V2A7H5</accession>
<dbReference type="EMBL" id="MSFI01000013">
    <property type="protein sequence ID" value="OMP66963.1"/>
    <property type="molecule type" value="Genomic_DNA"/>
</dbReference>
<dbReference type="Proteomes" id="UP000188613">
    <property type="component" value="Unassembled WGS sequence"/>
</dbReference>
<organism evidence="1 2">
    <name type="scientific">Domibacillus epiphyticus</name>
    <dbReference type="NCBI Taxonomy" id="1714355"/>
    <lineage>
        <taxon>Bacteria</taxon>
        <taxon>Bacillati</taxon>
        <taxon>Bacillota</taxon>
        <taxon>Bacilli</taxon>
        <taxon>Bacillales</taxon>
        <taxon>Bacillaceae</taxon>
        <taxon>Domibacillus</taxon>
    </lineage>
</organism>
<protein>
    <submittedName>
        <fullName evidence="1">Uncharacterized protein</fullName>
    </submittedName>
</protein>
<evidence type="ECO:0000313" key="1">
    <source>
        <dbReference type="EMBL" id="OMP66963.1"/>
    </source>
</evidence>
<proteinExistence type="predicted"/>
<reference evidence="1 2" key="1">
    <citation type="submission" date="2016-12" db="EMBL/GenBank/DDBJ databases">
        <title>Domibacillus sp. SAB 38T whole genome sequencing.</title>
        <authorList>
            <person name="Verma A."/>
            <person name="Ojha A.K."/>
            <person name="Krishnamurthi S."/>
        </authorList>
    </citation>
    <scope>NUCLEOTIDE SEQUENCE [LARGE SCALE GENOMIC DNA]</scope>
    <source>
        <strain evidence="1 2">SAB 38</strain>
    </source>
</reference>
<gene>
    <name evidence="1" type="ORF">BTO28_09515</name>
</gene>
<dbReference type="AlphaFoldDB" id="A0A1V2A7H5"/>